<dbReference type="SUPFAM" id="SSF53822">
    <property type="entry name" value="Periplasmic binding protein-like I"/>
    <property type="match status" value="1"/>
</dbReference>
<dbReference type="InterPro" id="IPR010982">
    <property type="entry name" value="Lambda_DNA-bd_dom_sf"/>
</dbReference>
<dbReference type="Pfam" id="PF13377">
    <property type="entry name" value="Peripla_BP_3"/>
    <property type="match status" value="1"/>
</dbReference>
<evidence type="ECO:0000259" key="5">
    <source>
        <dbReference type="PROSITE" id="PS50932"/>
    </source>
</evidence>
<evidence type="ECO:0000256" key="1">
    <source>
        <dbReference type="ARBA" id="ARBA00023015"/>
    </source>
</evidence>
<evidence type="ECO:0000256" key="3">
    <source>
        <dbReference type="ARBA" id="ARBA00023163"/>
    </source>
</evidence>
<keyword evidence="1" id="KW-0805">Transcription regulation</keyword>
<feature type="region of interest" description="Disordered" evidence="4">
    <location>
        <begin position="20"/>
        <end position="44"/>
    </location>
</feature>
<evidence type="ECO:0000313" key="6">
    <source>
        <dbReference type="EMBL" id="RCK70208.1"/>
    </source>
</evidence>
<dbReference type="CDD" id="cd06267">
    <property type="entry name" value="PBP1_LacI_sugar_binding-like"/>
    <property type="match status" value="1"/>
</dbReference>
<accession>A0A367YWL2</accession>
<reference evidence="6 7" key="1">
    <citation type="submission" date="2018-07" db="EMBL/GenBank/DDBJ databases">
        <title>Desertimonas flava gen. nov. sp. nov.</title>
        <authorList>
            <person name="Liu S."/>
        </authorList>
    </citation>
    <scope>NUCLEOTIDE SEQUENCE [LARGE SCALE GENOMIC DNA]</scope>
    <source>
        <strain evidence="6 7">16Sb5-5</strain>
    </source>
</reference>
<dbReference type="SUPFAM" id="SSF47413">
    <property type="entry name" value="lambda repressor-like DNA-binding domains"/>
    <property type="match status" value="1"/>
</dbReference>
<dbReference type="SMART" id="SM00354">
    <property type="entry name" value="HTH_LACI"/>
    <property type="match status" value="1"/>
</dbReference>
<keyword evidence="7" id="KW-1185">Reference proteome</keyword>
<sequence>MRLTCRPVRASVKRVGRLGSGCATSGGRPVTVDEPRPRTAGRPATQRDVAELAGVSVATVSYVASGRRDRRSAATPEVTARVRAAMEQLHYRPQRAGRVLQRRRTDLVAIAAYTPYNPWGLALMNQVEEVAEARGLGVVTLRYGHSVSRTDRAEHLLADGIADAAVVLARPDFGADRLDRVAASGVPVLAIGAEGIERSPDAAWAALVQDQYPALEAGLDHLLRTGSRRVAYLTEGDADSPRTRSFRRAADALGLDPARVELAFSGTSTSLTSLETYQAVRALLDRPDAERPDALMVSSDRGAIATLWTAIDLGLRVPEDLRIIGAGNTPDGTAVSPPLSTIGCDAVAYRPAVEHLLARIDDPILPPERISVPWRLILRGTT</sequence>
<protein>
    <submittedName>
        <fullName evidence="6">LacI family transcriptional regulator</fullName>
    </submittedName>
</protein>
<dbReference type="Proteomes" id="UP000252770">
    <property type="component" value="Unassembled WGS sequence"/>
</dbReference>
<dbReference type="Pfam" id="PF00356">
    <property type="entry name" value="LacI"/>
    <property type="match status" value="1"/>
</dbReference>
<evidence type="ECO:0000256" key="2">
    <source>
        <dbReference type="ARBA" id="ARBA00023125"/>
    </source>
</evidence>
<evidence type="ECO:0000256" key="4">
    <source>
        <dbReference type="SAM" id="MobiDB-lite"/>
    </source>
</evidence>
<dbReference type="InterPro" id="IPR028082">
    <property type="entry name" value="Peripla_BP_I"/>
</dbReference>
<dbReference type="EMBL" id="QOUI01000003">
    <property type="protein sequence ID" value="RCK70208.1"/>
    <property type="molecule type" value="Genomic_DNA"/>
</dbReference>
<evidence type="ECO:0000313" key="7">
    <source>
        <dbReference type="Proteomes" id="UP000252770"/>
    </source>
</evidence>
<proteinExistence type="predicted"/>
<name>A0A367YWL2_9ACTN</name>
<dbReference type="Gene3D" id="1.10.260.40">
    <property type="entry name" value="lambda repressor-like DNA-binding domains"/>
    <property type="match status" value="1"/>
</dbReference>
<dbReference type="AlphaFoldDB" id="A0A367YWL2"/>
<dbReference type="InterPro" id="IPR046335">
    <property type="entry name" value="LacI/GalR-like_sensor"/>
</dbReference>
<dbReference type="InterPro" id="IPR000843">
    <property type="entry name" value="HTH_LacI"/>
</dbReference>
<dbReference type="PROSITE" id="PS50932">
    <property type="entry name" value="HTH_LACI_2"/>
    <property type="match status" value="1"/>
</dbReference>
<dbReference type="PANTHER" id="PTHR30146:SF109">
    <property type="entry name" value="HTH-TYPE TRANSCRIPTIONAL REGULATOR GALS"/>
    <property type="match status" value="1"/>
</dbReference>
<keyword evidence="2" id="KW-0238">DNA-binding</keyword>
<gene>
    <name evidence="6" type="ORF">DT076_05920</name>
</gene>
<dbReference type="GO" id="GO:0003700">
    <property type="term" value="F:DNA-binding transcription factor activity"/>
    <property type="evidence" value="ECO:0007669"/>
    <property type="project" value="TreeGrafter"/>
</dbReference>
<organism evidence="6 7">
    <name type="scientific">Desertihabitans brevis</name>
    <dbReference type="NCBI Taxonomy" id="2268447"/>
    <lineage>
        <taxon>Bacteria</taxon>
        <taxon>Bacillati</taxon>
        <taxon>Actinomycetota</taxon>
        <taxon>Actinomycetes</taxon>
        <taxon>Propionibacteriales</taxon>
        <taxon>Propionibacteriaceae</taxon>
        <taxon>Desertihabitans</taxon>
    </lineage>
</organism>
<dbReference type="GO" id="GO:0000976">
    <property type="term" value="F:transcription cis-regulatory region binding"/>
    <property type="evidence" value="ECO:0007669"/>
    <property type="project" value="TreeGrafter"/>
</dbReference>
<dbReference type="CDD" id="cd01392">
    <property type="entry name" value="HTH_LacI"/>
    <property type="match status" value="1"/>
</dbReference>
<dbReference type="Gene3D" id="3.40.50.2300">
    <property type="match status" value="2"/>
</dbReference>
<feature type="domain" description="HTH lacI-type" evidence="5">
    <location>
        <begin position="44"/>
        <end position="102"/>
    </location>
</feature>
<comment type="caution">
    <text evidence="6">The sequence shown here is derived from an EMBL/GenBank/DDBJ whole genome shotgun (WGS) entry which is preliminary data.</text>
</comment>
<dbReference type="PANTHER" id="PTHR30146">
    <property type="entry name" value="LACI-RELATED TRANSCRIPTIONAL REPRESSOR"/>
    <property type="match status" value="1"/>
</dbReference>
<keyword evidence="3" id="KW-0804">Transcription</keyword>